<keyword evidence="6 7" id="KW-0472">Membrane</keyword>
<protein>
    <submittedName>
        <fullName evidence="9">Small-conductance mechanosensitive channel</fullName>
    </submittedName>
</protein>
<dbReference type="AlphaFoldDB" id="A0A7Y9UNP8"/>
<comment type="subcellular location">
    <subcellularLocation>
        <location evidence="1">Cell membrane</location>
        <topology evidence="1">Multi-pass membrane protein</topology>
    </subcellularLocation>
</comment>
<dbReference type="EMBL" id="JACCAC010000001">
    <property type="protein sequence ID" value="NYG56696.1"/>
    <property type="molecule type" value="Genomic_DNA"/>
</dbReference>
<dbReference type="SUPFAM" id="SSF82689">
    <property type="entry name" value="Mechanosensitive channel protein MscS (YggB), C-terminal domain"/>
    <property type="match status" value="1"/>
</dbReference>
<evidence type="ECO:0000259" key="8">
    <source>
        <dbReference type="Pfam" id="PF00924"/>
    </source>
</evidence>
<keyword evidence="3" id="KW-1003">Cell membrane</keyword>
<feature type="transmembrane region" description="Helical" evidence="7">
    <location>
        <begin position="32"/>
        <end position="50"/>
    </location>
</feature>
<dbReference type="Gene3D" id="2.30.30.60">
    <property type="match status" value="1"/>
</dbReference>
<evidence type="ECO:0000313" key="9">
    <source>
        <dbReference type="EMBL" id="NYG56696.1"/>
    </source>
</evidence>
<evidence type="ECO:0000256" key="4">
    <source>
        <dbReference type="ARBA" id="ARBA00022692"/>
    </source>
</evidence>
<organism evidence="9 10">
    <name type="scientific">Nocardioides perillae</name>
    <dbReference type="NCBI Taxonomy" id="1119534"/>
    <lineage>
        <taxon>Bacteria</taxon>
        <taxon>Bacillati</taxon>
        <taxon>Actinomycetota</taxon>
        <taxon>Actinomycetes</taxon>
        <taxon>Propionibacteriales</taxon>
        <taxon>Nocardioidaceae</taxon>
        <taxon>Nocardioides</taxon>
    </lineage>
</organism>
<dbReference type="Pfam" id="PF00924">
    <property type="entry name" value="MS_channel_2nd"/>
    <property type="match status" value="1"/>
</dbReference>
<dbReference type="InterPro" id="IPR006685">
    <property type="entry name" value="MscS_channel_2nd"/>
</dbReference>
<dbReference type="Proteomes" id="UP000544110">
    <property type="component" value="Unassembled WGS sequence"/>
</dbReference>
<dbReference type="Gene3D" id="1.10.287.1260">
    <property type="match status" value="1"/>
</dbReference>
<name>A0A7Y9UNP8_9ACTN</name>
<evidence type="ECO:0000313" key="10">
    <source>
        <dbReference type="Proteomes" id="UP000544110"/>
    </source>
</evidence>
<keyword evidence="5 7" id="KW-1133">Transmembrane helix</keyword>
<comment type="similarity">
    <text evidence="2">Belongs to the MscS (TC 1.A.23) family.</text>
</comment>
<sequence>MHLLPAVTTPLATSLAADELDLPPITWEGVGTGVVVLVVGWLVARAAGWATRRLLLWRGRSPSASAMFSSLARWALTLVAFAAAVTIVFPSVKPVNALGGIGVLSIAAGIAFQTVLGNMFAGIVILARDKFRVDDQIAVRDVAGTVTGVTLTSTAVRTFDGRLVLIPNAVVHSEVVTVQTGFERVRSTVAVDIADGADLGAAVRVAEQAMASLPAVVDEPAPQALLQSVGSGTVRMDLRFWSGARQMETKLAQHEVIGAVLEQLEAAGVATGADALVVEAGPRLTSTLASRDQA</sequence>
<dbReference type="SUPFAM" id="SSF82861">
    <property type="entry name" value="Mechanosensitive channel protein MscS (YggB), transmembrane region"/>
    <property type="match status" value="1"/>
</dbReference>
<dbReference type="SUPFAM" id="SSF50182">
    <property type="entry name" value="Sm-like ribonucleoproteins"/>
    <property type="match status" value="1"/>
</dbReference>
<dbReference type="Gene3D" id="3.30.70.100">
    <property type="match status" value="1"/>
</dbReference>
<evidence type="ECO:0000256" key="3">
    <source>
        <dbReference type="ARBA" id="ARBA00022475"/>
    </source>
</evidence>
<dbReference type="InterPro" id="IPR023408">
    <property type="entry name" value="MscS_beta-dom_sf"/>
</dbReference>
<dbReference type="GO" id="GO:0008381">
    <property type="term" value="F:mechanosensitive monoatomic ion channel activity"/>
    <property type="evidence" value="ECO:0007669"/>
    <property type="project" value="InterPro"/>
</dbReference>
<dbReference type="PANTHER" id="PTHR30221:SF1">
    <property type="entry name" value="SMALL-CONDUCTANCE MECHANOSENSITIVE CHANNEL"/>
    <property type="match status" value="1"/>
</dbReference>
<dbReference type="InterPro" id="IPR010920">
    <property type="entry name" value="LSM_dom_sf"/>
</dbReference>
<gene>
    <name evidence="9" type="ORF">BJ989_003000</name>
</gene>
<accession>A0A7Y9UNP8</accession>
<dbReference type="InterPro" id="IPR011066">
    <property type="entry name" value="MscS_channel_C_sf"/>
</dbReference>
<proteinExistence type="inferred from homology"/>
<feature type="domain" description="Mechanosensitive ion channel MscS" evidence="8">
    <location>
        <begin position="115"/>
        <end position="173"/>
    </location>
</feature>
<evidence type="ECO:0000256" key="5">
    <source>
        <dbReference type="ARBA" id="ARBA00022989"/>
    </source>
</evidence>
<reference evidence="9 10" key="1">
    <citation type="submission" date="2020-07" db="EMBL/GenBank/DDBJ databases">
        <title>Sequencing the genomes of 1000 actinobacteria strains.</title>
        <authorList>
            <person name="Klenk H.-P."/>
        </authorList>
    </citation>
    <scope>NUCLEOTIDE SEQUENCE [LARGE SCALE GENOMIC DNA]</scope>
    <source>
        <strain evidence="9 10">DSM 24552</strain>
    </source>
</reference>
<feature type="transmembrane region" description="Helical" evidence="7">
    <location>
        <begin position="71"/>
        <end position="89"/>
    </location>
</feature>
<dbReference type="GO" id="GO:0005886">
    <property type="term" value="C:plasma membrane"/>
    <property type="evidence" value="ECO:0007669"/>
    <property type="project" value="UniProtKB-SubCell"/>
</dbReference>
<dbReference type="InterPro" id="IPR045275">
    <property type="entry name" value="MscS_archaea/bacteria_type"/>
</dbReference>
<keyword evidence="4 7" id="KW-0812">Transmembrane</keyword>
<keyword evidence="10" id="KW-1185">Reference proteome</keyword>
<evidence type="ECO:0000256" key="7">
    <source>
        <dbReference type="SAM" id="Phobius"/>
    </source>
</evidence>
<evidence type="ECO:0000256" key="6">
    <source>
        <dbReference type="ARBA" id="ARBA00023136"/>
    </source>
</evidence>
<dbReference type="RefSeq" id="WP_179518908.1">
    <property type="nucleotide sequence ID" value="NZ_JACCAC010000001.1"/>
</dbReference>
<dbReference type="InterPro" id="IPR011014">
    <property type="entry name" value="MscS_channel_TM-2"/>
</dbReference>
<dbReference type="PANTHER" id="PTHR30221">
    <property type="entry name" value="SMALL-CONDUCTANCE MECHANOSENSITIVE CHANNEL"/>
    <property type="match status" value="1"/>
</dbReference>
<evidence type="ECO:0000256" key="1">
    <source>
        <dbReference type="ARBA" id="ARBA00004651"/>
    </source>
</evidence>
<comment type="caution">
    <text evidence="9">The sequence shown here is derived from an EMBL/GenBank/DDBJ whole genome shotgun (WGS) entry which is preliminary data.</text>
</comment>
<evidence type="ECO:0000256" key="2">
    <source>
        <dbReference type="ARBA" id="ARBA00008017"/>
    </source>
</evidence>
<feature type="transmembrane region" description="Helical" evidence="7">
    <location>
        <begin position="101"/>
        <end position="127"/>
    </location>
</feature>